<evidence type="ECO:0000259" key="1">
    <source>
        <dbReference type="PROSITE" id="PS51819"/>
    </source>
</evidence>
<dbReference type="PANTHER" id="PTHR36437:SF2">
    <property type="entry name" value="GLYOXALASE_BLEOMYCIN RESISTANCE PROTEIN_DIOXYGENASE"/>
    <property type="match status" value="1"/>
</dbReference>
<dbReference type="SUPFAM" id="SSF54593">
    <property type="entry name" value="Glyoxalase/Bleomycin resistance protein/Dihydroxybiphenyl dioxygenase"/>
    <property type="match status" value="1"/>
</dbReference>
<dbReference type="CDD" id="cd07263">
    <property type="entry name" value="VOC_like"/>
    <property type="match status" value="1"/>
</dbReference>
<dbReference type="Proteomes" id="UP001060018">
    <property type="component" value="Chromosome"/>
</dbReference>
<evidence type="ECO:0000313" key="2">
    <source>
        <dbReference type="EMBL" id="UUX59786.1"/>
    </source>
</evidence>
<evidence type="ECO:0000313" key="3">
    <source>
        <dbReference type="Proteomes" id="UP001060018"/>
    </source>
</evidence>
<gene>
    <name evidence="2" type="ORF">NUH22_03965</name>
</gene>
<dbReference type="EMBL" id="CP102487">
    <property type="protein sequence ID" value="UUX59786.1"/>
    <property type="molecule type" value="Genomic_DNA"/>
</dbReference>
<dbReference type="InterPro" id="IPR004360">
    <property type="entry name" value="Glyas_Fos-R_dOase_dom"/>
</dbReference>
<reference evidence="2" key="1">
    <citation type="journal article" date="2022" name="Pest Manag. Sci.">
        <title>Glutamicibacter halophytocola-mediated host fitness of potato tuber moth on Solanaceae crops.</title>
        <authorList>
            <person name="Wang W."/>
            <person name="Xiao G."/>
            <person name="Du G."/>
            <person name="Chang L."/>
            <person name="Yang Y."/>
            <person name="Ye J."/>
            <person name="Chen B."/>
        </authorList>
    </citation>
    <scope>NUCLEOTIDE SEQUENCE</scope>
    <source>
        <strain evidence="2">S2</strain>
    </source>
</reference>
<dbReference type="InterPro" id="IPR029068">
    <property type="entry name" value="Glyas_Bleomycin-R_OHBP_Dase"/>
</dbReference>
<sequence>MRVYITSVFVSDQEKAKAFYTSVLGFKVKHDIPMGPFSWLTLVSPEQEGGTELLLEPAEHRAVAPYREALKADGIPVTSFAVDDVQAEYERLIGLGVEFTQDPTEAGPVTVATFDDTCGNLIQISSYQG</sequence>
<name>A0AA95BQX7_9MICC</name>
<proteinExistence type="predicted"/>
<accession>A0AA95BQX7</accession>
<dbReference type="InterPro" id="IPR037523">
    <property type="entry name" value="VOC_core"/>
</dbReference>
<dbReference type="PROSITE" id="PS51819">
    <property type="entry name" value="VOC"/>
    <property type="match status" value="1"/>
</dbReference>
<dbReference type="AlphaFoldDB" id="A0AA95BQX7"/>
<dbReference type="PANTHER" id="PTHR36437">
    <property type="entry name" value="GLYOXALASE/BLEOMYCIN RESISTANCE PROTEIN/DIOXYGENASE"/>
    <property type="match status" value="1"/>
</dbReference>
<protein>
    <submittedName>
        <fullName evidence="2">VOC family protein</fullName>
    </submittedName>
</protein>
<dbReference type="Pfam" id="PF00903">
    <property type="entry name" value="Glyoxalase"/>
    <property type="match status" value="1"/>
</dbReference>
<organism evidence="2 3">
    <name type="scientific">Glutamicibacter halophytocola</name>
    <dbReference type="NCBI Taxonomy" id="1933880"/>
    <lineage>
        <taxon>Bacteria</taxon>
        <taxon>Bacillati</taxon>
        <taxon>Actinomycetota</taxon>
        <taxon>Actinomycetes</taxon>
        <taxon>Micrococcales</taxon>
        <taxon>Micrococcaceae</taxon>
        <taxon>Glutamicibacter</taxon>
    </lineage>
</organism>
<feature type="domain" description="VOC" evidence="1">
    <location>
        <begin position="1"/>
        <end position="127"/>
    </location>
</feature>
<dbReference type="Gene3D" id="3.10.180.10">
    <property type="entry name" value="2,3-Dihydroxybiphenyl 1,2-Dioxygenase, domain 1"/>
    <property type="match status" value="1"/>
</dbReference>
<dbReference type="RefSeq" id="WP_257746017.1">
    <property type="nucleotide sequence ID" value="NZ_CP102487.1"/>
</dbReference>